<feature type="region of interest" description="Disordered" evidence="2">
    <location>
        <begin position="568"/>
        <end position="597"/>
    </location>
</feature>
<evidence type="ECO:0000313" key="4">
    <source>
        <dbReference type="Proteomes" id="UP000824998"/>
    </source>
</evidence>
<dbReference type="EMBL" id="MU252015">
    <property type="protein sequence ID" value="KAG9228221.1"/>
    <property type="molecule type" value="Genomic_DNA"/>
</dbReference>
<feature type="compositionally biased region" description="Pro residues" evidence="2">
    <location>
        <begin position="122"/>
        <end position="137"/>
    </location>
</feature>
<comment type="caution">
    <text evidence="3">The sequence shown here is derived from an EMBL/GenBank/DDBJ whole genome shotgun (WGS) entry which is preliminary data.</text>
</comment>
<feature type="coiled-coil region" evidence="1">
    <location>
        <begin position="489"/>
        <end position="523"/>
    </location>
</feature>
<keyword evidence="1" id="KW-0175">Coiled coil</keyword>
<dbReference type="AlphaFoldDB" id="A0A9P7Y7L7"/>
<evidence type="ECO:0000313" key="3">
    <source>
        <dbReference type="EMBL" id="KAG9228221.1"/>
    </source>
</evidence>
<protein>
    <submittedName>
        <fullName evidence="3">Uncharacterized protein</fullName>
    </submittedName>
</protein>
<dbReference type="OrthoDB" id="5427204at2759"/>
<gene>
    <name evidence="3" type="ORF">BJ875DRAFT_257166</name>
</gene>
<evidence type="ECO:0000256" key="1">
    <source>
        <dbReference type="SAM" id="Coils"/>
    </source>
</evidence>
<sequence length="691" mass="75828">MDARERDGSHLGRPGIKRAWDEDRRTVGKESDWHGALLPPLEARPHRIPPQPRVMGGSPNSYIPFASEFPEPEAKRPRYDHHEHHHGPALGPSSELNGQLLHSRPRHTMHDTNRINHRGLPPEAPPPLRSPRLPPPQTAVGWEAQARDHAPQPIHRDHLPPPQETNDLCWRCGKILTQPEDADLLESSKSIEVVTQAAAVALTQLADTLSSGISSEQRVVSLSPVQREAAEACPKEYPPISQSGLRDTLAWILGRIHHVNGLADKLVQHSPTGAPRNPKSHLLRNGSLSLAHPSDIMKRRLEPEVDHAYGMRNEALDPAMDVKLYGNSRERDSNLEDHATMQTQYTSRYRPAQQLDGPDSRVSIMNPPLVVTGRQLPSPPGRSIPSPTSISFPSPSASTFGSSSQAVNLPPPSSLQQSPMTGYLPPIGTPRPDPAMQAHSAALQHEVSVQKIALSTLQTEHDKLLAAYLRSQTRASTLEKKQNVSDSELISLAEEKSRLQEQIMSLEKDIEDLTKSKEECRQAAVQEGKQYVEIVKKASQLEMMAAEERKTWNKLKKELEDKVEALKVSSGKKDASGSTGANTPNSSVSHDDVGPSIASDAMNSLKIESIAASTDSPTSGATVKQSADVYRVKALEEEVRRLRRRCIEMEKALHAVRDDSRSTEGLIVALGLAGKSILDRATKALDSSGEE</sequence>
<name>A0A9P7Y7L7_9HELO</name>
<keyword evidence="4" id="KW-1185">Reference proteome</keyword>
<feature type="compositionally biased region" description="Basic and acidic residues" evidence="2">
    <location>
        <begin position="1"/>
        <end position="10"/>
    </location>
</feature>
<feature type="compositionally biased region" description="Low complexity" evidence="2">
    <location>
        <begin position="383"/>
        <end position="404"/>
    </location>
</feature>
<feature type="region of interest" description="Disordered" evidence="2">
    <location>
        <begin position="373"/>
        <end position="417"/>
    </location>
</feature>
<feature type="compositionally biased region" description="Basic and acidic residues" evidence="2">
    <location>
        <begin position="18"/>
        <end position="33"/>
    </location>
</feature>
<feature type="compositionally biased region" description="Basic and acidic residues" evidence="2">
    <location>
        <begin position="72"/>
        <end position="82"/>
    </location>
</feature>
<evidence type="ECO:0000256" key="2">
    <source>
        <dbReference type="SAM" id="MobiDB-lite"/>
    </source>
</evidence>
<accession>A0A9P7Y7L7</accession>
<proteinExistence type="predicted"/>
<feature type="compositionally biased region" description="Polar residues" evidence="2">
    <location>
        <begin position="576"/>
        <end position="588"/>
    </location>
</feature>
<feature type="region of interest" description="Disordered" evidence="2">
    <location>
        <begin position="1"/>
        <end position="138"/>
    </location>
</feature>
<reference evidence="3" key="1">
    <citation type="journal article" date="2021" name="IMA Fungus">
        <title>Genomic characterization of three marine fungi, including Emericellopsis atlantica sp. nov. with signatures of a generalist lifestyle and marine biomass degradation.</title>
        <authorList>
            <person name="Hagestad O.C."/>
            <person name="Hou L."/>
            <person name="Andersen J.H."/>
            <person name="Hansen E.H."/>
            <person name="Altermark B."/>
            <person name="Li C."/>
            <person name="Kuhnert E."/>
            <person name="Cox R.J."/>
            <person name="Crous P.W."/>
            <person name="Spatafora J.W."/>
            <person name="Lail K."/>
            <person name="Amirebrahimi M."/>
            <person name="Lipzen A."/>
            <person name="Pangilinan J."/>
            <person name="Andreopoulos W."/>
            <person name="Hayes R.D."/>
            <person name="Ng V."/>
            <person name="Grigoriev I.V."/>
            <person name="Jackson S.A."/>
            <person name="Sutton T.D.S."/>
            <person name="Dobson A.D.W."/>
            <person name="Rama T."/>
        </authorList>
    </citation>
    <scope>NUCLEOTIDE SEQUENCE</scope>
    <source>
        <strain evidence="3">TRa018bII</strain>
    </source>
</reference>
<dbReference type="Proteomes" id="UP000824998">
    <property type="component" value="Unassembled WGS sequence"/>
</dbReference>
<feature type="coiled-coil region" evidence="1">
    <location>
        <begin position="632"/>
        <end position="659"/>
    </location>
</feature>
<organism evidence="3 4">
    <name type="scientific">Amylocarpus encephaloides</name>
    <dbReference type="NCBI Taxonomy" id="45428"/>
    <lineage>
        <taxon>Eukaryota</taxon>
        <taxon>Fungi</taxon>
        <taxon>Dikarya</taxon>
        <taxon>Ascomycota</taxon>
        <taxon>Pezizomycotina</taxon>
        <taxon>Leotiomycetes</taxon>
        <taxon>Helotiales</taxon>
        <taxon>Helotiales incertae sedis</taxon>
        <taxon>Amylocarpus</taxon>
    </lineage>
</organism>